<keyword evidence="1" id="KW-1133">Transmembrane helix</keyword>
<feature type="transmembrane region" description="Helical" evidence="1">
    <location>
        <begin position="86"/>
        <end position="108"/>
    </location>
</feature>
<reference evidence="2 3" key="1">
    <citation type="journal article" date="2019" name="Int. J. Syst. Evol. Microbiol.">
        <title>The Global Catalogue of Microorganisms (GCM) 10K type strain sequencing project: providing services to taxonomists for standard genome sequencing and annotation.</title>
        <authorList>
            <consortium name="The Broad Institute Genomics Platform"/>
            <consortium name="The Broad Institute Genome Sequencing Center for Infectious Disease"/>
            <person name="Wu L."/>
            <person name="Ma J."/>
        </authorList>
    </citation>
    <scope>NUCLEOTIDE SEQUENCE [LARGE SCALE GENOMIC DNA]</scope>
    <source>
        <strain evidence="2 3">JCM 3106</strain>
    </source>
</reference>
<feature type="transmembrane region" description="Helical" evidence="1">
    <location>
        <begin position="114"/>
        <end position="132"/>
    </location>
</feature>
<dbReference type="InterPro" id="IPR045713">
    <property type="entry name" value="DUF6069"/>
</dbReference>
<protein>
    <submittedName>
        <fullName evidence="2">Uncharacterized protein</fullName>
    </submittedName>
</protein>
<dbReference type="RefSeq" id="WP_344899215.1">
    <property type="nucleotide sequence ID" value="NZ_BAAAWD010000014.1"/>
</dbReference>
<comment type="caution">
    <text evidence="2">The sequence shown here is derived from an EMBL/GenBank/DDBJ whole genome shotgun (WGS) entry which is preliminary data.</text>
</comment>
<accession>A0ABN3Y524</accession>
<feature type="transmembrane region" description="Helical" evidence="1">
    <location>
        <begin position="56"/>
        <end position="77"/>
    </location>
</feature>
<keyword evidence="3" id="KW-1185">Reference proteome</keyword>
<evidence type="ECO:0000313" key="3">
    <source>
        <dbReference type="Proteomes" id="UP001499930"/>
    </source>
</evidence>
<organism evidence="2 3">
    <name type="scientific">Streptosporangium longisporum</name>
    <dbReference type="NCBI Taxonomy" id="46187"/>
    <lineage>
        <taxon>Bacteria</taxon>
        <taxon>Bacillati</taxon>
        <taxon>Actinomycetota</taxon>
        <taxon>Actinomycetes</taxon>
        <taxon>Streptosporangiales</taxon>
        <taxon>Streptosporangiaceae</taxon>
        <taxon>Streptosporangium</taxon>
    </lineage>
</organism>
<sequence>MTGTASVAVAPRLRRGALAVAGAVLSTVLVWAAAHALGVELRVDPRNGRPPGVIDLPFAAMVTLAVSLLGWGARALLQRVTRRAPAVWTVLALTVLIVSFLPVFMVGATGATRVTLAAMHLAVAAVLVPVFGRRTS</sequence>
<dbReference type="Pfam" id="PF19545">
    <property type="entry name" value="DUF6069"/>
    <property type="match status" value="1"/>
</dbReference>
<gene>
    <name evidence="2" type="ORF">GCM10017559_48860</name>
</gene>
<keyword evidence="1" id="KW-0472">Membrane</keyword>
<keyword evidence="1" id="KW-0812">Transmembrane</keyword>
<dbReference type="Proteomes" id="UP001499930">
    <property type="component" value="Unassembled WGS sequence"/>
</dbReference>
<name>A0ABN3Y524_9ACTN</name>
<evidence type="ECO:0000256" key="1">
    <source>
        <dbReference type="SAM" id="Phobius"/>
    </source>
</evidence>
<evidence type="ECO:0000313" key="2">
    <source>
        <dbReference type="EMBL" id="GAA3018966.1"/>
    </source>
</evidence>
<dbReference type="EMBL" id="BAAAWD010000014">
    <property type="protein sequence ID" value="GAA3018966.1"/>
    <property type="molecule type" value="Genomic_DNA"/>
</dbReference>
<proteinExistence type="predicted"/>